<keyword evidence="3" id="KW-1185">Reference proteome</keyword>
<gene>
    <name evidence="2" type="ORF">FHX34_106365</name>
</gene>
<dbReference type="EMBL" id="VIWY01000006">
    <property type="protein sequence ID" value="TWG11635.1"/>
    <property type="molecule type" value="Genomic_DNA"/>
</dbReference>
<comment type="caution">
    <text evidence="2">The sequence shown here is derived from an EMBL/GenBank/DDBJ whole genome shotgun (WGS) entry which is preliminary data.</text>
</comment>
<reference evidence="2 3" key="1">
    <citation type="submission" date="2019-06" db="EMBL/GenBank/DDBJ databases">
        <title>Sequencing the genomes of 1000 actinobacteria strains.</title>
        <authorList>
            <person name="Klenk H.-P."/>
        </authorList>
    </citation>
    <scope>NUCLEOTIDE SEQUENCE [LARGE SCALE GENOMIC DNA]</scope>
    <source>
        <strain evidence="2 3">DSM 43866</strain>
    </source>
</reference>
<dbReference type="OrthoDB" id="3815242at2"/>
<dbReference type="RefSeq" id="WP_122978015.1">
    <property type="nucleotide sequence ID" value="NZ_BOMX01000143.1"/>
</dbReference>
<evidence type="ECO:0008006" key="4">
    <source>
        <dbReference type="Google" id="ProtNLM"/>
    </source>
</evidence>
<name>A0A561VJ19_ACTTI</name>
<accession>A0A561VJ19</accession>
<evidence type="ECO:0000313" key="2">
    <source>
        <dbReference type="EMBL" id="TWG11635.1"/>
    </source>
</evidence>
<feature type="signal peptide" evidence="1">
    <location>
        <begin position="1"/>
        <end position="19"/>
    </location>
</feature>
<evidence type="ECO:0000256" key="1">
    <source>
        <dbReference type="SAM" id="SignalP"/>
    </source>
</evidence>
<organism evidence="2 3">
    <name type="scientific">Actinoplanes teichomyceticus</name>
    <dbReference type="NCBI Taxonomy" id="1867"/>
    <lineage>
        <taxon>Bacteria</taxon>
        <taxon>Bacillati</taxon>
        <taxon>Actinomycetota</taxon>
        <taxon>Actinomycetes</taxon>
        <taxon>Micromonosporales</taxon>
        <taxon>Micromonosporaceae</taxon>
        <taxon>Actinoplanes</taxon>
    </lineage>
</organism>
<dbReference type="SUPFAM" id="SSF49785">
    <property type="entry name" value="Galactose-binding domain-like"/>
    <property type="match status" value="1"/>
</dbReference>
<protein>
    <recommendedName>
        <fullName evidence="4">F5/8 type C domain-containing protein</fullName>
    </recommendedName>
</protein>
<feature type="chain" id="PRO_5039203337" description="F5/8 type C domain-containing protein" evidence="1">
    <location>
        <begin position="20"/>
        <end position="241"/>
    </location>
</feature>
<dbReference type="Gene3D" id="2.60.120.260">
    <property type="entry name" value="Galactose-binding domain-like"/>
    <property type="match status" value="1"/>
</dbReference>
<dbReference type="Proteomes" id="UP000320239">
    <property type="component" value="Unassembled WGS sequence"/>
</dbReference>
<keyword evidence="1" id="KW-0732">Signal</keyword>
<dbReference type="AlphaFoldDB" id="A0A561VJ19"/>
<proteinExistence type="predicted"/>
<sequence>MIWLAAGLLLGLAADPATLAITSGPCNGRAVTVRMTNDGPAPVYADAVLAASPGLHLPRRLISTWLPPGYTRSVPVMVSAAVGTRAGVYHVRVSGGGRRIDVPVTVTAPAPDAALVRLAARVTASSARASGGVCAAIDGDPGTMWNDATGRRWPDRWQLAWDRPHRVGLVRVVTTARGGLRDWDVQVAVPAGWETVAAVRGNTAVEVTSTFAARRATAVRIVTLAGNGAGDQSRLAEVVIR</sequence>
<evidence type="ECO:0000313" key="3">
    <source>
        <dbReference type="Proteomes" id="UP000320239"/>
    </source>
</evidence>
<dbReference type="InterPro" id="IPR008979">
    <property type="entry name" value="Galactose-bd-like_sf"/>
</dbReference>